<sequence length="159" mass="17300">MTMKYIFVGNPTSGGGQVISGNNLPLSKGVAIACVGDKAICPKHNTVSKIITGDPNHKIMGKPVARINDLLSCGCKLLPQSSSTIEDDIENYGIKFRLINEISENPLSNQYYKLEICGGNAFEGLTDEYGNTCLLESGKEVKHIILTTYDLSKPMESWD</sequence>
<organism evidence="1 2">
    <name type="scientific">Acinetobacter pittii ANC 4050</name>
    <dbReference type="NCBI Taxonomy" id="1217691"/>
    <lineage>
        <taxon>Bacteria</taxon>
        <taxon>Pseudomonadati</taxon>
        <taxon>Pseudomonadota</taxon>
        <taxon>Gammaproteobacteria</taxon>
        <taxon>Moraxellales</taxon>
        <taxon>Moraxellaceae</taxon>
        <taxon>Acinetobacter</taxon>
        <taxon>Acinetobacter calcoaceticus/baumannii complex</taxon>
    </lineage>
</organism>
<dbReference type="HOGENOM" id="CLU_113188_2_1_6"/>
<proteinExistence type="predicted"/>
<dbReference type="CDD" id="cd14744">
    <property type="entry name" value="PAAR_CT_2"/>
    <property type="match status" value="1"/>
</dbReference>
<evidence type="ECO:0008006" key="3">
    <source>
        <dbReference type="Google" id="ProtNLM"/>
    </source>
</evidence>
<dbReference type="Pfam" id="PF05488">
    <property type="entry name" value="PAAR_motif"/>
    <property type="match status" value="1"/>
</dbReference>
<dbReference type="RefSeq" id="WP_016141512.1">
    <property type="nucleotide sequence ID" value="NZ_KB976987.1"/>
</dbReference>
<protein>
    <recommendedName>
        <fullName evidence="3">PAAR domain-containing protein</fullName>
    </recommendedName>
</protein>
<evidence type="ECO:0000313" key="2">
    <source>
        <dbReference type="Proteomes" id="UP000014024"/>
    </source>
</evidence>
<name>R8YH74_ACIPI</name>
<gene>
    <name evidence="1" type="ORF">F931_01500</name>
</gene>
<dbReference type="Gene3D" id="2.60.200.60">
    <property type="match status" value="1"/>
</dbReference>
<evidence type="ECO:0000313" key="1">
    <source>
        <dbReference type="EMBL" id="EOQ68783.1"/>
    </source>
</evidence>
<comment type="caution">
    <text evidence="1">The sequence shown here is derived from an EMBL/GenBank/DDBJ whole genome shotgun (WGS) entry which is preliminary data.</text>
</comment>
<accession>R8YH74</accession>
<dbReference type="EMBL" id="APQM01000007">
    <property type="protein sequence ID" value="EOQ68783.1"/>
    <property type="molecule type" value="Genomic_DNA"/>
</dbReference>
<dbReference type="PATRIC" id="fig|1217691.3.peg.1485"/>
<reference evidence="1 2" key="1">
    <citation type="submission" date="2013-02" db="EMBL/GenBank/DDBJ databases">
        <title>The Genome Sequence of Acinetobacter sp. ANC 4050.</title>
        <authorList>
            <consortium name="The Broad Institute Genome Sequencing Platform"/>
            <consortium name="The Broad Institute Genome Sequencing Center for Infectious Disease"/>
            <person name="Cerqueira G."/>
            <person name="Feldgarden M."/>
            <person name="Courvalin P."/>
            <person name="Perichon B."/>
            <person name="Grillot-Courvalin C."/>
            <person name="Clermont D."/>
            <person name="Rocha E."/>
            <person name="Yoon E.-J."/>
            <person name="Nemec A."/>
            <person name="Walker B."/>
            <person name="Young S.K."/>
            <person name="Zeng Q."/>
            <person name="Gargeya S."/>
            <person name="Fitzgerald M."/>
            <person name="Haas B."/>
            <person name="Abouelleil A."/>
            <person name="Alvarado L."/>
            <person name="Arachchi H.M."/>
            <person name="Berlin A.M."/>
            <person name="Chapman S.B."/>
            <person name="Dewar J."/>
            <person name="Goldberg J."/>
            <person name="Griggs A."/>
            <person name="Gujja S."/>
            <person name="Hansen M."/>
            <person name="Howarth C."/>
            <person name="Imamovic A."/>
            <person name="Larimer J."/>
            <person name="McCowan C."/>
            <person name="Murphy C."/>
            <person name="Neiman D."/>
            <person name="Pearson M."/>
            <person name="Priest M."/>
            <person name="Roberts A."/>
            <person name="Saif S."/>
            <person name="Shea T."/>
            <person name="Sisk P."/>
            <person name="Sykes S."/>
            <person name="Wortman J."/>
            <person name="Nusbaum C."/>
            <person name="Birren B."/>
        </authorList>
    </citation>
    <scope>NUCLEOTIDE SEQUENCE [LARGE SCALE GENOMIC DNA]</scope>
    <source>
        <strain evidence="1 2">ANC 4050</strain>
    </source>
</reference>
<dbReference type="OrthoDB" id="6659501at2"/>
<dbReference type="InterPro" id="IPR008727">
    <property type="entry name" value="PAAR_motif"/>
</dbReference>
<dbReference type="Proteomes" id="UP000014024">
    <property type="component" value="Unassembled WGS sequence"/>
</dbReference>
<dbReference type="AlphaFoldDB" id="R8YH74"/>